<protein>
    <submittedName>
        <fullName evidence="5">WYL domain-containing protein</fullName>
    </submittedName>
</protein>
<evidence type="ECO:0000256" key="1">
    <source>
        <dbReference type="ARBA" id="ARBA00023015"/>
    </source>
</evidence>
<dbReference type="InterPro" id="IPR001034">
    <property type="entry name" value="DeoR_HTH"/>
</dbReference>
<gene>
    <name evidence="5" type="ORF">RM445_29910</name>
</gene>
<dbReference type="InterPro" id="IPR018356">
    <property type="entry name" value="Tscrpt_reg_HTH_DeoR_CS"/>
</dbReference>
<evidence type="ECO:0000313" key="6">
    <source>
        <dbReference type="Proteomes" id="UP001183202"/>
    </source>
</evidence>
<evidence type="ECO:0000259" key="4">
    <source>
        <dbReference type="PROSITE" id="PS51000"/>
    </source>
</evidence>
<accession>A0ABU2NKH4</accession>
<sequence>MSTGLPGRMLTLLSLLQTRRTWSGAELAERLGVTDRTLRRDVDRLRALDYPVEATTGPAGGYRLTSGRNLPPLLLDDDEALATAIALATAAAGGAGIEDAALRALTTLQRVLPVRLRPQLTALTGTTTAVAPRGAPHVDPHVLGAVAACCRDAEILAFDYRSRADETTARRVEPHHLVAHGGRWYLVAFDPERADWRTFRVDRMAELRPTRRGFTPRELPAPDAAAFLVRSFARATYLHTARLAVALPADEVRAGVSATIPGDVDAHAADACTVALTAESVELVVQFVAAIAALGAPVRIEEMSDEVGRRVRELGALLGAVGGVG</sequence>
<dbReference type="SUPFAM" id="SSF46785">
    <property type="entry name" value="Winged helix' DNA-binding domain"/>
    <property type="match status" value="1"/>
</dbReference>
<dbReference type="PANTHER" id="PTHR34580">
    <property type="match status" value="1"/>
</dbReference>
<keyword evidence="2" id="KW-0238">DNA-binding</keyword>
<dbReference type="Pfam" id="PF13280">
    <property type="entry name" value="WYL"/>
    <property type="match status" value="1"/>
</dbReference>
<dbReference type="Gene3D" id="1.10.10.10">
    <property type="entry name" value="Winged helix-like DNA-binding domain superfamily/Winged helix DNA-binding domain"/>
    <property type="match status" value="1"/>
</dbReference>
<dbReference type="RefSeq" id="WP_311560225.1">
    <property type="nucleotide sequence ID" value="NZ_JAVREJ010000042.1"/>
</dbReference>
<dbReference type="PROSITE" id="PS51000">
    <property type="entry name" value="HTH_DEOR_2"/>
    <property type="match status" value="1"/>
</dbReference>
<organism evidence="5 6">
    <name type="scientific">Pseudonocardia charpentierae</name>
    <dbReference type="NCBI Taxonomy" id="3075545"/>
    <lineage>
        <taxon>Bacteria</taxon>
        <taxon>Bacillati</taxon>
        <taxon>Actinomycetota</taxon>
        <taxon>Actinomycetes</taxon>
        <taxon>Pseudonocardiales</taxon>
        <taxon>Pseudonocardiaceae</taxon>
        <taxon>Pseudonocardia</taxon>
    </lineage>
</organism>
<dbReference type="Proteomes" id="UP001183202">
    <property type="component" value="Unassembled WGS sequence"/>
</dbReference>
<evidence type="ECO:0000313" key="5">
    <source>
        <dbReference type="EMBL" id="MDT0353714.1"/>
    </source>
</evidence>
<feature type="domain" description="HTH deoR-type" evidence="4">
    <location>
        <begin position="5"/>
        <end position="64"/>
    </location>
</feature>
<dbReference type="InterPro" id="IPR036390">
    <property type="entry name" value="WH_DNA-bd_sf"/>
</dbReference>
<dbReference type="PROSITE" id="PS52050">
    <property type="entry name" value="WYL"/>
    <property type="match status" value="1"/>
</dbReference>
<dbReference type="InterPro" id="IPR026881">
    <property type="entry name" value="WYL_dom"/>
</dbReference>
<keyword evidence="3" id="KW-0804">Transcription</keyword>
<dbReference type="InterPro" id="IPR051534">
    <property type="entry name" value="CBASS_pafABC_assoc_protein"/>
</dbReference>
<dbReference type="PANTHER" id="PTHR34580:SF3">
    <property type="entry name" value="PROTEIN PAFB"/>
    <property type="match status" value="1"/>
</dbReference>
<dbReference type="Pfam" id="PF08279">
    <property type="entry name" value="HTH_11"/>
    <property type="match status" value="1"/>
</dbReference>
<name>A0ABU2NKH4_9PSEU</name>
<evidence type="ECO:0000256" key="2">
    <source>
        <dbReference type="ARBA" id="ARBA00023125"/>
    </source>
</evidence>
<keyword evidence="1" id="KW-0805">Transcription regulation</keyword>
<keyword evidence="6" id="KW-1185">Reference proteome</keyword>
<dbReference type="InterPro" id="IPR036388">
    <property type="entry name" value="WH-like_DNA-bd_sf"/>
</dbReference>
<dbReference type="InterPro" id="IPR013196">
    <property type="entry name" value="HTH_11"/>
</dbReference>
<reference evidence="6" key="1">
    <citation type="submission" date="2023-07" db="EMBL/GenBank/DDBJ databases">
        <title>30 novel species of actinomycetes from the DSMZ collection.</title>
        <authorList>
            <person name="Nouioui I."/>
        </authorList>
    </citation>
    <scope>NUCLEOTIDE SEQUENCE [LARGE SCALE GENOMIC DNA]</scope>
    <source>
        <strain evidence="6">DSM 45834</strain>
    </source>
</reference>
<comment type="caution">
    <text evidence="5">The sequence shown here is derived from an EMBL/GenBank/DDBJ whole genome shotgun (WGS) entry which is preliminary data.</text>
</comment>
<dbReference type="EMBL" id="JAVREJ010000042">
    <property type="protein sequence ID" value="MDT0353714.1"/>
    <property type="molecule type" value="Genomic_DNA"/>
</dbReference>
<evidence type="ECO:0000256" key="3">
    <source>
        <dbReference type="ARBA" id="ARBA00023163"/>
    </source>
</evidence>
<proteinExistence type="predicted"/>
<dbReference type="PROSITE" id="PS00894">
    <property type="entry name" value="HTH_DEOR_1"/>
    <property type="match status" value="1"/>
</dbReference>